<reference evidence="1 2" key="1">
    <citation type="submission" date="2014-02" db="EMBL/GenBank/DDBJ databases">
        <title>Draft genome sequence of Lysinibacillus odysseyi NBRC 100172.</title>
        <authorList>
            <person name="Zhang F."/>
            <person name="Wang G."/>
            <person name="Zhang L."/>
        </authorList>
    </citation>
    <scope>NUCLEOTIDE SEQUENCE [LARGE SCALE GENOMIC DNA]</scope>
    <source>
        <strain evidence="1 2">NBRC 100172</strain>
    </source>
</reference>
<protein>
    <submittedName>
        <fullName evidence="1">Uncharacterized protein</fullName>
    </submittedName>
</protein>
<dbReference type="OrthoDB" id="2615111at2"/>
<comment type="caution">
    <text evidence="1">The sequence shown here is derived from an EMBL/GenBank/DDBJ whole genome shotgun (WGS) entry which is preliminary data.</text>
</comment>
<dbReference type="AlphaFoldDB" id="A0A0A3IFN0"/>
<gene>
    <name evidence="1" type="ORF">CD32_23560</name>
</gene>
<name>A0A0A3IFN0_9BACI</name>
<accession>A0A0A3IFN0</accession>
<dbReference type="EMBL" id="JPVP01000060">
    <property type="protein sequence ID" value="KGR82255.1"/>
    <property type="molecule type" value="Genomic_DNA"/>
</dbReference>
<evidence type="ECO:0000313" key="2">
    <source>
        <dbReference type="Proteomes" id="UP000030437"/>
    </source>
</evidence>
<keyword evidence="2" id="KW-1185">Reference proteome</keyword>
<dbReference type="eggNOG" id="ENOG5033KZ2">
    <property type="taxonomic scope" value="Bacteria"/>
</dbReference>
<evidence type="ECO:0000313" key="1">
    <source>
        <dbReference type="EMBL" id="KGR82255.1"/>
    </source>
</evidence>
<dbReference type="Proteomes" id="UP000030437">
    <property type="component" value="Unassembled WGS sequence"/>
</dbReference>
<sequence>MKLDVFKNISFRGRVAYGISCFESALIALKYNLDEWKFIVNYLWEFTSIQYLDEWSDTVVELIPENLLEFKTFEEEEFERLSKDEFIYLYNLYQTNDGSIDILLRAIYELGISRAYTVIEGYGESSLKSLEKIIDFMIENKFPLPNIDPFLGFSIEENSGWGNKFDGISLSNIL</sequence>
<organism evidence="1 2">
    <name type="scientific">Lysinibacillus odysseyi 34hs-1 = NBRC 100172</name>
    <dbReference type="NCBI Taxonomy" id="1220589"/>
    <lineage>
        <taxon>Bacteria</taxon>
        <taxon>Bacillati</taxon>
        <taxon>Bacillota</taxon>
        <taxon>Bacilli</taxon>
        <taxon>Bacillales</taxon>
        <taxon>Bacillaceae</taxon>
        <taxon>Lysinibacillus</taxon>
    </lineage>
</organism>
<proteinExistence type="predicted"/>